<dbReference type="EMBL" id="NBSK02000008">
    <property type="protein sequence ID" value="KAJ0192224.1"/>
    <property type="molecule type" value="Genomic_DNA"/>
</dbReference>
<protein>
    <submittedName>
        <fullName evidence="1">Uncharacterized protein</fullName>
    </submittedName>
</protein>
<proteinExistence type="predicted"/>
<name>A0A9R1URZ7_LACSA</name>
<dbReference type="PANTHER" id="PTHR47184">
    <property type="entry name" value="PHOSPHATIDYLINOSITOL 3-AND 4-KINASE FAMILY PROTEIN-RELATED"/>
    <property type="match status" value="1"/>
</dbReference>
<sequence>MLYFSCLSGSQISEPGTSKIESMSPAQAQQHLSLFFALCTKKPSRLQLVFDKYHHARKAVKQALGPSYSDLLSIISDPPQGSENLLTQVLNILCEGTTPSADLISTVKRLYETILKDVAIPIPILSSFTKNEVLPIFPSLVFSFHWTSFRQHWPTDCRFQFFVVPH</sequence>
<dbReference type="PANTHER" id="PTHR47184:SF3">
    <property type="entry name" value="PHOSPHATIDYLINOSITOL 3-AND 4-KINASE FAMILY PROTEIN-RELATED"/>
    <property type="match status" value="1"/>
</dbReference>
<gene>
    <name evidence="1" type="ORF">LSAT_V11C800422220</name>
</gene>
<organism evidence="1 2">
    <name type="scientific">Lactuca sativa</name>
    <name type="common">Garden lettuce</name>
    <dbReference type="NCBI Taxonomy" id="4236"/>
    <lineage>
        <taxon>Eukaryota</taxon>
        <taxon>Viridiplantae</taxon>
        <taxon>Streptophyta</taxon>
        <taxon>Embryophyta</taxon>
        <taxon>Tracheophyta</taxon>
        <taxon>Spermatophyta</taxon>
        <taxon>Magnoliopsida</taxon>
        <taxon>eudicotyledons</taxon>
        <taxon>Gunneridae</taxon>
        <taxon>Pentapetalae</taxon>
        <taxon>asterids</taxon>
        <taxon>campanulids</taxon>
        <taxon>Asterales</taxon>
        <taxon>Asteraceae</taxon>
        <taxon>Cichorioideae</taxon>
        <taxon>Cichorieae</taxon>
        <taxon>Lactucinae</taxon>
        <taxon>Lactuca</taxon>
    </lineage>
</organism>
<comment type="caution">
    <text evidence="1">The sequence shown here is derived from an EMBL/GenBank/DDBJ whole genome shotgun (WGS) entry which is preliminary data.</text>
</comment>
<evidence type="ECO:0000313" key="1">
    <source>
        <dbReference type="EMBL" id="KAJ0192224.1"/>
    </source>
</evidence>
<keyword evidence="2" id="KW-1185">Reference proteome</keyword>
<dbReference type="Proteomes" id="UP000235145">
    <property type="component" value="Unassembled WGS sequence"/>
</dbReference>
<evidence type="ECO:0000313" key="2">
    <source>
        <dbReference type="Proteomes" id="UP000235145"/>
    </source>
</evidence>
<dbReference type="AlphaFoldDB" id="A0A9R1URZ7"/>
<reference evidence="1 2" key="1">
    <citation type="journal article" date="2017" name="Nat. Commun.">
        <title>Genome assembly with in vitro proximity ligation data and whole-genome triplication in lettuce.</title>
        <authorList>
            <person name="Reyes-Chin-Wo S."/>
            <person name="Wang Z."/>
            <person name="Yang X."/>
            <person name="Kozik A."/>
            <person name="Arikit S."/>
            <person name="Song C."/>
            <person name="Xia L."/>
            <person name="Froenicke L."/>
            <person name="Lavelle D.O."/>
            <person name="Truco M.J."/>
            <person name="Xia R."/>
            <person name="Zhu S."/>
            <person name="Xu C."/>
            <person name="Xu H."/>
            <person name="Xu X."/>
            <person name="Cox K."/>
            <person name="Korf I."/>
            <person name="Meyers B.C."/>
            <person name="Michelmore R.W."/>
        </authorList>
    </citation>
    <scope>NUCLEOTIDE SEQUENCE [LARGE SCALE GENOMIC DNA]</scope>
    <source>
        <strain evidence="2">cv. Salinas</strain>
        <tissue evidence="1">Seedlings</tissue>
    </source>
</reference>
<accession>A0A9R1URZ7</accession>